<dbReference type="Pfam" id="PF13927">
    <property type="entry name" value="Ig_3"/>
    <property type="match status" value="1"/>
</dbReference>
<dbReference type="SMART" id="SM00408">
    <property type="entry name" value="IGc2"/>
    <property type="match status" value="1"/>
</dbReference>
<dbReference type="InterPro" id="IPR036179">
    <property type="entry name" value="Ig-like_dom_sf"/>
</dbReference>
<reference evidence="7" key="2">
    <citation type="submission" date="2025-08" db="UniProtKB">
        <authorList>
            <consortium name="Ensembl"/>
        </authorList>
    </citation>
    <scope>IDENTIFICATION</scope>
</reference>
<evidence type="ECO:0000256" key="2">
    <source>
        <dbReference type="ARBA" id="ARBA00023180"/>
    </source>
</evidence>
<dbReference type="Proteomes" id="UP000007635">
    <property type="component" value="Chromosome IX"/>
</dbReference>
<proteinExistence type="predicted"/>
<feature type="chain" id="PRO_5042980553" evidence="5">
    <location>
        <begin position="21"/>
        <end position="539"/>
    </location>
</feature>
<dbReference type="Gene3D" id="2.60.40.10">
    <property type="entry name" value="Immunoglobulins"/>
    <property type="match status" value="2"/>
</dbReference>
<accession>A0AAQ4RHT7</accession>
<dbReference type="GeneTree" id="ENSGT00530000069282"/>
<keyword evidence="1 5" id="KW-0732">Signal</keyword>
<dbReference type="SUPFAM" id="SSF48726">
    <property type="entry name" value="Immunoglobulin"/>
    <property type="match status" value="2"/>
</dbReference>
<dbReference type="SMART" id="SM00409">
    <property type="entry name" value="IG"/>
    <property type="match status" value="2"/>
</dbReference>
<evidence type="ECO:0000256" key="1">
    <source>
        <dbReference type="ARBA" id="ARBA00022729"/>
    </source>
</evidence>
<dbReference type="InterPro" id="IPR040878">
    <property type="entry name" value="IL-40-like_Ig"/>
</dbReference>
<keyword evidence="8" id="KW-1185">Reference proteome</keyword>
<dbReference type="InterPro" id="IPR050831">
    <property type="entry name" value="CEA_cell_adhesion"/>
</dbReference>
<dbReference type="PROSITE" id="PS50835">
    <property type="entry name" value="IG_LIKE"/>
    <property type="match status" value="2"/>
</dbReference>
<evidence type="ECO:0000256" key="5">
    <source>
        <dbReference type="SAM" id="SignalP"/>
    </source>
</evidence>
<keyword evidence="4" id="KW-0472">Membrane</keyword>
<organism evidence="7 8">
    <name type="scientific">Gasterosteus aculeatus aculeatus</name>
    <name type="common">three-spined stickleback</name>
    <dbReference type="NCBI Taxonomy" id="481459"/>
    <lineage>
        <taxon>Eukaryota</taxon>
        <taxon>Metazoa</taxon>
        <taxon>Chordata</taxon>
        <taxon>Craniata</taxon>
        <taxon>Vertebrata</taxon>
        <taxon>Euteleostomi</taxon>
        <taxon>Actinopterygii</taxon>
        <taxon>Neopterygii</taxon>
        <taxon>Teleostei</taxon>
        <taxon>Neoteleostei</taxon>
        <taxon>Acanthomorphata</taxon>
        <taxon>Eupercaria</taxon>
        <taxon>Perciformes</taxon>
        <taxon>Cottioidei</taxon>
        <taxon>Gasterosteales</taxon>
        <taxon>Gasterosteidae</taxon>
        <taxon>Gasterosteus</taxon>
    </lineage>
</organism>
<dbReference type="PANTHER" id="PTHR44427">
    <property type="entry name" value="CARCINOEMBRYONIC ANTIGEN-RELATED CELL ADHESION MOLECULE 19"/>
    <property type="match status" value="1"/>
</dbReference>
<name>A0AAQ4RHT7_GASAC</name>
<evidence type="ECO:0000256" key="4">
    <source>
        <dbReference type="SAM" id="Phobius"/>
    </source>
</evidence>
<feature type="domain" description="Ig-like" evidence="6">
    <location>
        <begin position="136"/>
        <end position="241"/>
    </location>
</feature>
<dbReference type="InterPro" id="IPR003598">
    <property type="entry name" value="Ig_sub2"/>
</dbReference>
<dbReference type="Ensembl" id="ENSGACT00000062054.1">
    <property type="protein sequence ID" value="ENSGACP00000062540.1"/>
    <property type="gene ID" value="ENSGACG00000019059.2"/>
</dbReference>
<reference evidence="7" key="3">
    <citation type="submission" date="2025-09" db="UniProtKB">
        <authorList>
            <consortium name="Ensembl"/>
        </authorList>
    </citation>
    <scope>IDENTIFICATION</scope>
</reference>
<evidence type="ECO:0000313" key="7">
    <source>
        <dbReference type="Ensembl" id="ENSGACP00000062540.1"/>
    </source>
</evidence>
<protein>
    <submittedName>
        <fullName evidence="7">Si:dkey-93h22.7</fullName>
    </submittedName>
</protein>
<dbReference type="InterPro" id="IPR013783">
    <property type="entry name" value="Ig-like_fold"/>
</dbReference>
<evidence type="ECO:0000313" key="8">
    <source>
        <dbReference type="Proteomes" id="UP000007635"/>
    </source>
</evidence>
<feature type="compositionally biased region" description="Basic and acidic residues" evidence="3">
    <location>
        <begin position="521"/>
        <end position="532"/>
    </location>
</feature>
<reference evidence="7 8" key="1">
    <citation type="journal article" date="2021" name="G3 (Bethesda)">
        <title>Improved contiguity of the threespine stickleback genome using long-read sequencing.</title>
        <authorList>
            <person name="Nath S."/>
            <person name="Shaw D.E."/>
            <person name="White M.A."/>
        </authorList>
    </citation>
    <scope>NUCLEOTIDE SEQUENCE [LARGE SCALE GENOMIC DNA]</scope>
    <source>
        <strain evidence="7 8">Lake Benthic</strain>
    </source>
</reference>
<dbReference type="InterPro" id="IPR003599">
    <property type="entry name" value="Ig_sub"/>
</dbReference>
<keyword evidence="4" id="KW-0812">Transmembrane</keyword>
<feature type="domain" description="Ig-like" evidence="6">
    <location>
        <begin position="330"/>
        <end position="428"/>
    </location>
</feature>
<evidence type="ECO:0000256" key="3">
    <source>
        <dbReference type="SAM" id="MobiDB-lite"/>
    </source>
</evidence>
<dbReference type="AlphaFoldDB" id="A0AAQ4RHT7"/>
<dbReference type="PANTHER" id="PTHR44427:SF21">
    <property type="entry name" value="CEA CELL ADHESION MOLECULE 19"/>
    <property type="match status" value="1"/>
</dbReference>
<keyword evidence="2" id="KW-0325">Glycoprotein</keyword>
<evidence type="ECO:0000259" key="6">
    <source>
        <dbReference type="PROSITE" id="PS50835"/>
    </source>
</evidence>
<feature type="transmembrane region" description="Helical" evidence="4">
    <location>
        <begin position="444"/>
        <end position="471"/>
    </location>
</feature>
<keyword evidence="4" id="KW-1133">Transmembrane helix</keyword>
<dbReference type="InterPro" id="IPR007110">
    <property type="entry name" value="Ig-like_dom"/>
</dbReference>
<feature type="signal peptide" evidence="5">
    <location>
        <begin position="1"/>
        <end position="20"/>
    </location>
</feature>
<sequence length="539" mass="60175">MFACLFVVMLGLCFCSKGNSKSFLSVRQYISVNYETPKCIFVLFVIGQSTLGRPSLFIPSEALVDSFVDFYCEIEFPPENETVLFQVFNKDNHDRLLGEYTSLNREVAIIPQIIQLHHEGNLECVAKAQNNSNVEPTVSDTQYLKVIEPVRGAEVVVPQSQVDFFEGETLQLNCELTAGNHVSYKWLLNGQLVSPSPLHHVADKNLLIDRATSKDTGYYMCVATNHFNKTNIFTSNSSEVMITFKERVSIPDISFTVLKEDSHNISAMVTCRATEGTPPVTFSVYNTTELVANVTVEERNATFKVPLVLGRDLGWLHCQASNGAQIQNSPRILLKVVPVGGPVRIRYDYDVENYAVIGLRFYCRAAKGSLPQYRWFLNKTLLHDRGSFYHVVNQPPEQSILLLSAGRSSAGTYHCDVSDSFDSSSSISSNKLYLDKEVLNRLPVLVVAVVFGCFTFLVVLVSICCLAGVIFKQRQYGRNSLLSLEMKGLAAAYEDELDLSEYNKDAVFVEFDQASGASSDEWPRIEEEKASQDEPAEGP</sequence>
<feature type="region of interest" description="Disordered" evidence="3">
    <location>
        <begin position="514"/>
        <end position="539"/>
    </location>
</feature>
<dbReference type="Pfam" id="PF17736">
    <property type="entry name" value="Ig_C17orf99"/>
    <property type="match status" value="1"/>
</dbReference>